<dbReference type="AlphaFoldDB" id="A0A8J3S8J1"/>
<feature type="compositionally biased region" description="Low complexity" evidence="1">
    <location>
        <begin position="81"/>
        <end position="96"/>
    </location>
</feature>
<protein>
    <submittedName>
        <fullName evidence="2">Uncharacterized protein</fullName>
    </submittedName>
</protein>
<dbReference type="EMBL" id="BOOI01000071">
    <property type="protein sequence ID" value="GIH88002.1"/>
    <property type="molecule type" value="Genomic_DNA"/>
</dbReference>
<feature type="region of interest" description="Disordered" evidence="1">
    <location>
        <begin position="1"/>
        <end position="24"/>
    </location>
</feature>
<accession>A0A8J3S8J1</accession>
<feature type="compositionally biased region" description="Basic and acidic residues" evidence="1">
    <location>
        <begin position="125"/>
        <end position="136"/>
    </location>
</feature>
<feature type="region of interest" description="Disordered" evidence="1">
    <location>
        <begin position="76"/>
        <end position="136"/>
    </location>
</feature>
<evidence type="ECO:0000313" key="3">
    <source>
        <dbReference type="Proteomes" id="UP000655044"/>
    </source>
</evidence>
<sequence>MSRNGGGPTRRPRKARTDTGAPRMRTHELMCPVCGALANVTCVQDGQELPEIHPSRTMPIYERNWRAQRGWVPPELLTREGAGTRSRAGAGRRASTLPAALPRVLSCEPGPDAPHGDITVYRDNPYQDRPRRRDRR</sequence>
<comment type="caution">
    <text evidence="2">The sequence shown here is derived from an EMBL/GenBank/DDBJ whole genome shotgun (WGS) entry which is preliminary data.</text>
</comment>
<evidence type="ECO:0000256" key="1">
    <source>
        <dbReference type="SAM" id="MobiDB-lite"/>
    </source>
</evidence>
<dbReference type="Proteomes" id="UP000655044">
    <property type="component" value="Unassembled WGS sequence"/>
</dbReference>
<gene>
    <name evidence="2" type="ORF">Pro02_64100</name>
</gene>
<name>A0A8J3S8J1_PLARO</name>
<evidence type="ECO:0000313" key="2">
    <source>
        <dbReference type="EMBL" id="GIH88002.1"/>
    </source>
</evidence>
<organism evidence="2 3">
    <name type="scientific">Planobispora rosea</name>
    <dbReference type="NCBI Taxonomy" id="35762"/>
    <lineage>
        <taxon>Bacteria</taxon>
        <taxon>Bacillati</taxon>
        <taxon>Actinomycetota</taxon>
        <taxon>Actinomycetes</taxon>
        <taxon>Streptosporangiales</taxon>
        <taxon>Streptosporangiaceae</taxon>
        <taxon>Planobispora</taxon>
    </lineage>
</organism>
<reference evidence="2" key="1">
    <citation type="submission" date="2021-01" db="EMBL/GenBank/DDBJ databases">
        <title>Whole genome shotgun sequence of Planobispora rosea NBRC 15558.</title>
        <authorList>
            <person name="Komaki H."/>
            <person name="Tamura T."/>
        </authorList>
    </citation>
    <scope>NUCLEOTIDE SEQUENCE</scope>
    <source>
        <strain evidence="2">NBRC 15558</strain>
    </source>
</reference>
<keyword evidence="3" id="KW-1185">Reference proteome</keyword>
<proteinExistence type="predicted"/>